<dbReference type="Proteomes" id="UP001244341">
    <property type="component" value="Chromosome 4b"/>
</dbReference>
<gene>
    <name evidence="1" type="ORF">OEZ85_007059</name>
</gene>
<accession>A0ABY8TWH6</accession>
<dbReference type="EMBL" id="CP126211">
    <property type="protein sequence ID" value="WIA13481.1"/>
    <property type="molecule type" value="Genomic_DNA"/>
</dbReference>
<name>A0ABY8TWH6_TETOB</name>
<sequence length="491" mass="51339">MTPDTSRAAARKAFTIPCAGSSNTSSCSSTQLSGPRHFLESHQQGTPLGHLLPGIYIFNDGQEYVVSSTGTSSSTNRPNLPAAPGSLRPLRDSLLSLLNASSTPIERQLAIYTYLSIGEEAMRQVLQAEEAAATVHECYAAKASLPRTGSGTVVKVKLDKSFAQWKLSAKQYAKKAITGSDALTNPASQADLTSRPQAWEARKLLAQFSKGKEAMATTIATTLETLANGRNTRPGLDLCAVPQQLQPFTVGLLHKAGACSAYALPVYQQQLPLAGWLSQQQYTHLLSHHSSAQLCYDFQPTYWDTAVEAVPHPFPLFAPGRLAKALLAVPPASLLRHCCLPGMPSLAAAAEQLGLAPAGAAAAAAKAAASASSGMGMLRRIWCSQLLRLQPGVMLRLLAARALLQVQPAVPLLAGSACSSEVAASSGQGGGGAGSAPTAVGADEEGSKAAEAAAVLPPSRRQQGGSRQRIIGRQLRRLGGLVGRALLLRVC</sequence>
<reference evidence="1 2" key="1">
    <citation type="submission" date="2023-05" db="EMBL/GenBank/DDBJ databases">
        <title>A 100% complete, gapless, phased diploid assembly of the Scenedesmus obliquus UTEX 3031 genome.</title>
        <authorList>
            <person name="Biondi T.C."/>
            <person name="Hanschen E.R."/>
            <person name="Kwon T."/>
            <person name="Eng W."/>
            <person name="Kruse C.P.S."/>
            <person name="Koehler S.I."/>
            <person name="Kunde Y."/>
            <person name="Gleasner C.D."/>
            <person name="You Mak K.T."/>
            <person name="Polle J."/>
            <person name="Hovde B.T."/>
            <person name="Starkenburg S.R."/>
        </authorList>
    </citation>
    <scope>NUCLEOTIDE SEQUENCE [LARGE SCALE GENOMIC DNA]</scope>
    <source>
        <strain evidence="1 2">DOE0152z</strain>
    </source>
</reference>
<keyword evidence="2" id="KW-1185">Reference proteome</keyword>
<organism evidence="1 2">
    <name type="scientific">Tetradesmus obliquus</name>
    <name type="common">Green alga</name>
    <name type="synonym">Acutodesmus obliquus</name>
    <dbReference type="NCBI Taxonomy" id="3088"/>
    <lineage>
        <taxon>Eukaryota</taxon>
        <taxon>Viridiplantae</taxon>
        <taxon>Chlorophyta</taxon>
        <taxon>core chlorophytes</taxon>
        <taxon>Chlorophyceae</taxon>
        <taxon>CS clade</taxon>
        <taxon>Sphaeropleales</taxon>
        <taxon>Scenedesmaceae</taxon>
        <taxon>Tetradesmus</taxon>
    </lineage>
</organism>
<protein>
    <submittedName>
        <fullName evidence="1">Uncharacterized protein</fullName>
    </submittedName>
</protein>
<proteinExistence type="predicted"/>
<evidence type="ECO:0000313" key="2">
    <source>
        <dbReference type="Proteomes" id="UP001244341"/>
    </source>
</evidence>
<evidence type="ECO:0000313" key="1">
    <source>
        <dbReference type="EMBL" id="WIA13481.1"/>
    </source>
</evidence>